<organism evidence="9 10">
    <name type="scientific">Anaeromyxobacter diazotrophicus</name>
    <dbReference type="NCBI Taxonomy" id="2590199"/>
    <lineage>
        <taxon>Bacteria</taxon>
        <taxon>Pseudomonadati</taxon>
        <taxon>Myxococcota</taxon>
        <taxon>Myxococcia</taxon>
        <taxon>Myxococcales</taxon>
        <taxon>Cystobacterineae</taxon>
        <taxon>Anaeromyxobacteraceae</taxon>
        <taxon>Anaeromyxobacter</taxon>
    </lineage>
</organism>
<evidence type="ECO:0000256" key="6">
    <source>
        <dbReference type="PIRSR" id="PIRSR001430-2"/>
    </source>
</evidence>
<feature type="domain" description="Pseudouridine synthase I TruA alpha/beta" evidence="8">
    <location>
        <begin position="155"/>
        <end position="263"/>
    </location>
</feature>
<dbReference type="CDD" id="cd02570">
    <property type="entry name" value="PseudoU_synth_EcTruA"/>
    <property type="match status" value="1"/>
</dbReference>
<reference evidence="10" key="1">
    <citation type="journal article" date="2020" name="Appl. Environ. Microbiol.">
        <title>Diazotrophic Anaeromyxobacter Isolates from Soils.</title>
        <authorList>
            <person name="Masuda Y."/>
            <person name="Yamanaka H."/>
            <person name="Xu Z.X."/>
            <person name="Shiratori Y."/>
            <person name="Aono T."/>
            <person name="Amachi S."/>
            <person name="Senoo K."/>
            <person name="Itoh H."/>
        </authorList>
    </citation>
    <scope>NUCLEOTIDE SEQUENCE [LARGE SCALE GENOMIC DNA]</scope>
    <source>
        <strain evidence="10">R267</strain>
    </source>
</reference>
<dbReference type="Pfam" id="PF01416">
    <property type="entry name" value="PseudoU_synth_1"/>
    <property type="match status" value="2"/>
</dbReference>
<dbReference type="InterPro" id="IPR020103">
    <property type="entry name" value="PsdUridine_synth_cat_dom_sf"/>
</dbReference>
<dbReference type="HAMAP" id="MF_00171">
    <property type="entry name" value="TruA"/>
    <property type="match status" value="1"/>
</dbReference>
<evidence type="ECO:0000256" key="1">
    <source>
        <dbReference type="ARBA" id="ARBA00009375"/>
    </source>
</evidence>
<evidence type="ECO:0000256" key="4">
    <source>
        <dbReference type="HAMAP-Rule" id="MF_00171"/>
    </source>
</evidence>
<dbReference type="Proteomes" id="UP000503640">
    <property type="component" value="Unassembled WGS sequence"/>
</dbReference>
<evidence type="ECO:0000256" key="7">
    <source>
        <dbReference type="RuleBase" id="RU003792"/>
    </source>
</evidence>
<sequence>MEKRRYALRLAYEGDAFRGWQRQPGMITVQGCLQEALSHLAGEVRLDAAARTDAGVHALDQVVTFSARAALDPARLRAEVNARTPGGLTCLEAAVAPPGFHARASARSRTYVYLVGWPPPPELARFAWALPDARAFPDRPAQRLDPARAADALARAVGEHDFAGLARPGEQTARRDRDPRATVRTVTRAEVVTAAERPLAAFVVEGHGFLRAMVRNLVGMAVAAGVGAERPERVSQLLAAPSVRYRGVRAPGWGLTLVRVAYPRSPFQPGAAFTAPR</sequence>
<evidence type="ECO:0000259" key="8">
    <source>
        <dbReference type="Pfam" id="PF01416"/>
    </source>
</evidence>
<keyword evidence="2 4" id="KW-0819">tRNA processing</keyword>
<protein>
    <recommendedName>
        <fullName evidence="4">tRNA pseudouridine synthase A</fullName>
        <ecNumber evidence="4">5.4.99.12</ecNumber>
    </recommendedName>
    <alternativeName>
        <fullName evidence="4">tRNA pseudouridine(38-40) synthase</fullName>
    </alternativeName>
    <alternativeName>
        <fullName evidence="4">tRNA pseudouridylate synthase I</fullName>
    </alternativeName>
    <alternativeName>
        <fullName evidence="4">tRNA-uridine isomerase I</fullName>
    </alternativeName>
</protein>
<feature type="domain" description="Pseudouridine synthase I TruA alpha/beta" evidence="8">
    <location>
        <begin position="11"/>
        <end position="94"/>
    </location>
</feature>
<dbReference type="InterPro" id="IPR020097">
    <property type="entry name" value="PsdUridine_synth_TruA_a/b_dom"/>
</dbReference>
<keyword evidence="3 4" id="KW-0413">Isomerase</keyword>
<evidence type="ECO:0000256" key="5">
    <source>
        <dbReference type="PIRSR" id="PIRSR001430-1"/>
    </source>
</evidence>
<dbReference type="InterPro" id="IPR020095">
    <property type="entry name" value="PsdUridine_synth_TruA_C"/>
</dbReference>
<dbReference type="PANTHER" id="PTHR11142:SF0">
    <property type="entry name" value="TRNA PSEUDOURIDINE SYNTHASE-LIKE 1"/>
    <property type="match status" value="1"/>
</dbReference>
<evidence type="ECO:0000313" key="9">
    <source>
        <dbReference type="EMBL" id="GEJ57225.1"/>
    </source>
</evidence>
<comment type="subunit">
    <text evidence="4">Homodimer.</text>
</comment>
<keyword evidence="10" id="KW-1185">Reference proteome</keyword>
<comment type="function">
    <text evidence="4">Formation of pseudouridine at positions 38, 39 and 40 in the anticodon stem and loop of transfer RNAs.</text>
</comment>
<dbReference type="GO" id="GO:0160147">
    <property type="term" value="F:tRNA pseudouridine(38-40) synthase activity"/>
    <property type="evidence" value="ECO:0007669"/>
    <property type="project" value="UniProtKB-EC"/>
</dbReference>
<dbReference type="GO" id="GO:0031119">
    <property type="term" value="P:tRNA pseudouridine synthesis"/>
    <property type="evidence" value="ECO:0007669"/>
    <property type="project" value="UniProtKB-UniRule"/>
</dbReference>
<proteinExistence type="inferred from homology"/>
<dbReference type="GO" id="GO:0003723">
    <property type="term" value="F:RNA binding"/>
    <property type="evidence" value="ECO:0007669"/>
    <property type="project" value="InterPro"/>
</dbReference>
<feature type="active site" description="Nucleophile" evidence="4 5">
    <location>
        <position position="53"/>
    </location>
</feature>
<dbReference type="EC" id="5.4.99.12" evidence="4"/>
<accession>A0A7I9VLD8</accession>
<evidence type="ECO:0000313" key="10">
    <source>
        <dbReference type="Proteomes" id="UP000503640"/>
    </source>
</evidence>
<comment type="catalytic activity">
    <reaction evidence="4 7">
        <text>uridine(38/39/40) in tRNA = pseudouridine(38/39/40) in tRNA</text>
        <dbReference type="Rhea" id="RHEA:22376"/>
        <dbReference type="Rhea" id="RHEA-COMP:10085"/>
        <dbReference type="Rhea" id="RHEA-COMP:10087"/>
        <dbReference type="ChEBI" id="CHEBI:65314"/>
        <dbReference type="ChEBI" id="CHEBI:65315"/>
        <dbReference type="EC" id="5.4.99.12"/>
    </reaction>
</comment>
<dbReference type="PANTHER" id="PTHR11142">
    <property type="entry name" value="PSEUDOURIDYLATE SYNTHASE"/>
    <property type="match status" value="1"/>
</dbReference>
<dbReference type="PIRSF" id="PIRSF001430">
    <property type="entry name" value="tRNA_psdUrid_synth"/>
    <property type="match status" value="1"/>
</dbReference>
<dbReference type="Gene3D" id="3.30.70.580">
    <property type="entry name" value="Pseudouridine synthase I, catalytic domain, N-terminal subdomain"/>
    <property type="match status" value="1"/>
</dbReference>
<comment type="caution">
    <text evidence="4">Lacks conserved residue(s) required for the propagation of feature annotation.</text>
</comment>
<evidence type="ECO:0000256" key="3">
    <source>
        <dbReference type="ARBA" id="ARBA00023235"/>
    </source>
</evidence>
<dbReference type="SUPFAM" id="SSF55120">
    <property type="entry name" value="Pseudouridine synthase"/>
    <property type="match status" value="1"/>
</dbReference>
<evidence type="ECO:0000256" key="2">
    <source>
        <dbReference type="ARBA" id="ARBA00022694"/>
    </source>
</evidence>
<name>A0A7I9VLD8_9BACT</name>
<dbReference type="RefSeq" id="WP_176064697.1">
    <property type="nucleotide sequence ID" value="NZ_BJTG01000004.1"/>
</dbReference>
<dbReference type="InterPro" id="IPR001406">
    <property type="entry name" value="PsdUridine_synth_TruA"/>
</dbReference>
<comment type="similarity">
    <text evidence="1 4 7">Belongs to the tRNA pseudouridine synthase TruA family.</text>
</comment>
<dbReference type="FunFam" id="3.30.70.580:FF:000001">
    <property type="entry name" value="tRNA pseudouridine synthase A"/>
    <property type="match status" value="1"/>
</dbReference>
<dbReference type="Gene3D" id="3.30.70.660">
    <property type="entry name" value="Pseudouridine synthase I, catalytic domain, C-terminal subdomain"/>
    <property type="match status" value="1"/>
</dbReference>
<dbReference type="AlphaFoldDB" id="A0A7I9VLD8"/>
<feature type="binding site" evidence="4 6">
    <location>
        <position position="111"/>
    </location>
    <ligand>
        <name>substrate</name>
    </ligand>
</feature>
<comment type="caution">
    <text evidence="9">The sequence shown here is derived from an EMBL/GenBank/DDBJ whole genome shotgun (WGS) entry which is preliminary data.</text>
</comment>
<dbReference type="InterPro" id="IPR020094">
    <property type="entry name" value="TruA/RsuA/RluB/E/F_N"/>
</dbReference>
<gene>
    <name evidence="9" type="primary">truA_1</name>
    <name evidence="4" type="synonym">truA</name>
    <name evidence="9" type="ORF">AMYX_19660</name>
</gene>
<dbReference type="EMBL" id="BJTG01000004">
    <property type="protein sequence ID" value="GEJ57225.1"/>
    <property type="molecule type" value="Genomic_DNA"/>
</dbReference>